<dbReference type="HOGENOM" id="CLU_170795_1_1_2"/>
<gene>
    <name evidence="2" type="ORF">J07HQW1_02598</name>
</gene>
<keyword evidence="1" id="KW-0812">Transmembrane</keyword>
<dbReference type="EMBL" id="KE356560">
    <property type="protein sequence ID" value="ERG92554.1"/>
    <property type="molecule type" value="Genomic_DNA"/>
</dbReference>
<dbReference type="InterPro" id="IPR058341">
    <property type="entry name" value="DUF8028"/>
</dbReference>
<dbReference type="Proteomes" id="UP000030649">
    <property type="component" value="Unassembled WGS sequence"/>
</dbReference>
<accession>U1MR50</accession>
<dbReference type="AlphaFoldDB" id="U1MR50"/>
<keyword evidence="1" id="KW-1133">Transmembrane helix</keyword>
<dbReference type="Pfam" id="PF26071">
    <property type="entry name" value="DUF8028"/>
    <property type="match status" value="1"/>
</dbReference>
<evidence type="ECO:0000313" key="3">
    <source>
        <dbReference type="Proteomes" id="UP000030649"/>
    </source>
</evidence>
<name>U1MR50_9EURY</name>
<evidence type="ECO:0000313" key="2">
    <source>
        <dbReference type="EMBL" id="ERG92554.1"/>
    </source>
</evidence>
<evidence type="ECO:0000256" key="1">
    <source>
        <dbReference type="SAM" id="Phobius"/>
    </source>
</evidence>
<protein>
    <submittedName>
        <fullName evidence="2">Uncharacterized protein</fullName>
    </submittedName>
</protein>
<proteinExistence type="predicted"/>
<feature type="transmembrane region" description="Helical" evidence="1">
    <location>
        <begin position="38"/>
        <end position="57"/>
    </location>
</feature>
<sequence>MQAACRHAVRHTKVAMFWSAIVLPLGYLPLLIGGLSNIETTVFIGLIVFNIIALYIGHDHQPSNS</sequence>
<keyword evidence="1" id="KW-0472">Membrane</keyword>
<reference evidence="2 3" key="1">
    <citation type="journal article" date="2013" name="PLoS ONE">
        <title>Assembly-driven community genomics of a hypersaline microbial ecosystem.</title>
        <authorList>
            <person name="Podell S."/>
            <person name="Ugalde J.A."/>
            <person name="Narasingarao P."/>
            <person name="Banfield J.F."/>
            <person name="Heidelberg K.B."/>
            <person name="Allen E.E."/>
        </authorList>
    </citation>
    <scope>NUCLEOTIDE SEQUENCE [LARGE SCALE GENOMIC DNA]</scope>
    <source>
        <strain evidence="3">J07HQW1</strain>
    </source>
</reference>
<organism evidence="2 3">
    <name type="scientific">Haloquadratum walsbyi J07HQW1</name>
    <dbReference type="NCBI Taxonomy" id="1238424"/>
    <lineage>
        <taxon>Archaea</taxon>
        <taxon>Methanobacteriati</taxon>
        <taxon>Methanobacteriota</taxon>
        <taxon>Stenosarchaea group</taxon>
        <taxon>Halobacteria</taxon>
        <taxon>Halobacteriales</taxon>
        <taxon>Haloferacaceae</taxon>
        <taxon>Haloquadratum</taxon>
    </lineage>
</organism>
<feature type="transmembrane region" description="Helical" evidence="1">
    <location>
        <begin position="12"/>
        <end position="32"/>
    </location>
</feature>